<keyword evidence="3" id="KW-1185">Reference proteome</keyword>
<name>A4BIL1_9GAMM</name>
<dbReference type="STRING" id="314283.MED297_07601"/>
<evidence type="ECO:0000313" key="3">
    <source>
        <dbReference type="Proteomes" id="UP000005953"/>
    </source>
</evidence>
<proteinExistence type="predicted"/>
<accession>A4BIL1</accession>
<dbReference type="HOGENOM" id="CLU_1968759_0_0_6"/>
<keyword evidence="1" id="KW-0472">Membrane</keyword>
<feature type="transmembrane region" description="Helical" evidence="1">
    <location>
        <begin position="12"/>
        <end position="38"/>
    </location>
</feature>
<protein>
    <submittedName>
        <fullName evidence="2">Uncharacterized protein</fullName>
    </submittedName>
</protein>
<evidence type="ECO:0000313" key="2">
    <source>
        <dbReference type="EMBL" id="EAR08090.1"/>
    </source>
</evidence>
<reference evidence="2 3" key="1">
    <citation type="submission" date="2006-02" db="EMBL/GenBank/DDBJ databases">
        <authorList>
            <person name="Pinhassi J."/>
            <person name="Pedros-Alio C."/>
            <person name="Ferriera S."/>
            <person name="Johnson J."/>
            <person name="Kravitz S."/>
            <person name="Halpern A."/>
            <person name="Remington K."/>
            <person name="Beeson K."/>
            <person name="Tran B."/>
            <person name="Rogers Y.-H."/>
            <person name="Friedman R."/>
            <person name="Venter J.C."/>
        </authorList>
    </citation>
    <scope>NUCLEOTIDE SEQUENCE [LARGE SCALE GENOMIC DNA]</scope>
    <source>
        <strain evidence="2 3">MED297</strain>
    </source>
</reference>
<feature type="transmembrane region" description="Helical" evidence="1">
    <location>
        <begin position="95"/>
        <end position="115"/>
    </location>
</feature>
<comment type="caution">
    <text evidence="2">The sequence shown here is derived from an EMBL/GenBank/DDBJ whole genome shotgun (WGS) entry which is preliminary data.</text>
</comment>
<sequence>MVNRHHHNQDVCFMKTFLFCLTAFLSSLQAGLCYLWTSKDGKTIEQFRNMLDFAYGDVPLWTTIAFSFGVGWYGVAFLWIALAGSTFHRRVPDKVINSIVTLSVFVLLGMFYAMYPIHFMLTHSMNI</sequence>
<organism evidence="2 3">
    <name type="scientific">Reinekea blandensis MED297</name>
    <dbReference type="NCBI Taxonomy" id="314283"/>
    <lineage>
        <taxon>Bacteria</taxon>
        <taxon>Pseudomonadati</taxon>
        <taxon>Pseudomonadota</taxon>
        <taxon>Gammaproteobacteria</taxon>
        <taxon>Oceanospirillales</taxon>
        <taxon>Saccharospirillaceae</taxon>
        <taxon>Reinekea</taxon>
    </lineage>
</organism>
<feature type="transmembrane region" description="Helical" evidence="1">
    <location>
        <begin position="58"/>
        <end position="83"/>
    </location>
</feature>
<gene>
    <name evidence="2" type="ORF">MED297_07601</name>
</gene>
<dbReference type="AlphaFoldDB" id="A4BIL1"/>
<evidence type="ECO:0000256" key="1">
    <source>
        <dbReference type="SAM" id="Phobius"/>
    </source>
</evidence>
<keyword evidence="1" id="KW-1133">Transmembrane helix</keyword>
<dbReference type="Proteomes" id="UP000005953">
    <property type="component" value="Unassembled WGS sequence"/>
</dbReference>
<dbReference type="EMBL" id="AAOE01000026">
    <property type="protein sequence ID" value="EAR08090.1"/>
    <property type="molecule type" value="Genomic_DNA"/>
</dbReference>
<keyword evidence="1" id="KW-0812">Transmembrane</keyword>